<comment type="function">
    <text evidence="4">S-adenosyl-L-methionine-dependent protein-lysine N-methyltransferase that methylates elongation factor 1-alpha.</text>
</comment>
<sequence>MSASSDTQRDFVSSELGTKEYWDQAYDREIKSFNDVGDVGEIWFGEDSQERVLDWLEDCEAVTNEDPVIDLGCGNGVMLLEMIADLIAEDCTERYTCLTRRYKLVIDKGTYDAVSLIPGDELKTRQAYLKTVRQIMDRGGLFVITSCNWTKEQLLQFWETDFQLYKVIPTPTFQFGGQKGSTVTSLVFTLRS</sequence>
<gene>
    <name evidence="6" type="primary">LOC111109767</name>
</gene>
<dbReference type="SUPFAM" id="SSF53335">
    <property type="entry name" value="S-adenosyl-L-methionine-dependent methyltransferases"/>
    <property type="match status" value="1"/>
</dbReference>
<dbReference type="Gene3D" id="3.40.50.150">
    <property type="entry name" value="Vaccinia Virus protein VP39"/>
    <property type="match status" value="2"/>
</dbReference>
<evidence type="ECO:0000256" key="4">
    <source>
        <dbReference type="HAMAP-Rule" id="MF_03188"/>
    </source>
</evidence>
<dbReference type="GO" id="GO:0016279">
    <property type="term" value="F:protein-lysine N-methyltransferase activity"/>
    <property type="evidence" value="ECO:0007669"/>
    <property type="project" value="UniProtKB-UniRule"/>
</dbReference>
<dbReference type="RefSeq" id="XP_022301703.1">
    <property type="nucleotide sequence ID" value="XM_022445995.1"/>
</dbReference>
<dbReference type="PANTHER" id="PTHR12843:SF5">
    <property type="entry name" value="EEF1A LYSINE METHYLTRANSFERASE 2"/>
    <property type="match status" value="1"/>
</dbReference>
<dbReference type="OrthoDB" id="540004at2759"/>
<proteinExistence type="inferred from homology"/>
<reference evidence="6" key="1">
    <citation type="submission" date="2025-08" db="UniProtKB">
        <authorList>
            <consortium name="RefSeq"/>
        </authorList>
    </citation>
    <scope>IDENTIFICATION</scope>
    <source>
        <tissue evidence="6">Whole sample</tissue>
    </source>
</reference>
<dbReference type="EC" id="2.1.1.-" evidence="4"/>
<name>A0A8B8BEQ0_CRAVI</name>
<protein>
    <recommendedName>
        <fullName evidence="4">Protein-lysine N-methyltransferase LOC111109767</fullName>
        <ecNumber evidence="4">2.1.1.-</ecNumber>
    </recommendedName>
</protein>
<dbReference type="HAMAP" id="MF_03188">
    <property type="entry name" value="Methyltr_EFM4"/>
    <property type="match status" value="1"/>
</dbReference>
<dbReference type="GeneID" id="111109767"/>
<dbReference type="InterPro" id="IPR026635">
    <property type="entry name" value="Efm4/METTL10"/>
</dbReference>
<dbReference type="GO" id="GO:0005737">
    <property type="term" value="C:cytoplasm"/>
    <property type="evidence" value="ECO:0007669"/>
    <property type="project" value="UniProtKB-SubCell"/>
</dbReference>
<keyword evidence="4" id="KW-0963">Cytoplasm</keyword>
<accession>A0A8B8BEQ0</accession>
<comment type="subcellular location">
    <subcellularLocation>
        <location evidence="4">Cytoplasm</location>
    </subcellularLocation>
</comment>
<evidence type="ECO:0000256" key="3">
    <source>
        <dbReference type="ARBA" id="ARBA00022691"/>
    </source>
</evidence>
<dbReference type="GO" id="GO:0032259">
    <property type="term" value="P:methylation"/>
    <property type="evidence" value="ECO:0007669"/>
    <property type="project" value="UniProtKB-KW"/>
</dbReference>
<keyword evidence="5" id="KW-1185">Reference proteome</keyword>
<keyword evidence="1 4" id="KW-0489">Methyltransferase</keyword>
<evidence type="ECO:0000313" key="5">
    <source>
        <dbReference type="Proteomes" id="UP000694844"/>
    </source>
</evidence>
<dbReference type="Proteomes" id="UP000694844">
    <property type="component" value="Chromosome 8"/>
</dbReference>
<keyword evidence="2 4" id="KW-0808">Transferase</keyword>
<evidence type="ECO:0000256" key="2">
    <source>
        <dbReference type="ARBA" id="ARBA00022679"/>
    </source>
</evidence>
<dbReference type="PANTHER" id="PTHR12843">
    <property type="entry name" value="PROTEIN-LYSINE N-METHYLTRANSFERASE METTL10"/>
    <property type="match status" value="1"/>
</dbReference>
<evidence type="ECO:0000313" key="6">
    <source>
        <dbReference type="RefSeq" id="XP_022301703.1"/>
    </source>
</evidence>
<organism evidence="5 6">
    <name type="scientific">Crassostrea virginica</name>
    <name type="common">Eastern oyster</name>
    <dbReference type="NCBI Taxonomy" id="6565"/>
    <lineage>
        <taxon>Eukaryota</taxon>
        <taxon>Metazoa</taxon>
        <taxon>Spiralia</taxon>
        <taxon>Lophotrochozoa</taxon>
        <taxon>Mollusca</taxon>
        <taxon>Bivalvia</taxon>
        <taxon>Autobranchia</taxon>
        <taxon>Pteriomorphia</taxon>
        <taxon>Ostreida</taxon>
        <taxon>Ostreoidea</taxon>
        <taxon>Ostreidae</taxon>
        <taxon>Crassostrea</taxon>
    </lineage>
</organism>
<dbReference type="AlphaFoldDB" id="A0A8B8BEQ0"/>
<comment type="similarity">
    <text evidence="4">Belongs to the class I-like SAM-binding methyltransferase superfamily. EFM4 family.</text>
</comment>
<keyword evidence="3 4" id="KW-0949">S-adenosyl-L-methionine</keyword>
<evidence type="ECO:0000256" key="1">
    <source>
        <dbReference type="ARBA" id="ARBA00022603"/>
    </source>
</evidence>
<dbReference type="InterPro" id="IPR029063">
    <property type="entry name" value="SAM-dependent_MTases_sf"/>
</dbReference>